<dbReference type="Pfam" id="PF13202">
    <property type="entry name" value="EF-hand_5"/>
    <property type="match status" value="2"/>
</dbReference>
<dbReference type="InterPro" id="IPR011992">
    <property type="entry name" value="EF-hand-dom_pair"/>
</dbReference>
<dbReference type="PROSITE" id="PS00018">
    <property type="entry name" value="EF_HAND_1"/>
    <property type="match status" value="1"/>
</dbReference>
<dbReference type="InterPro" id="IPR002048">
    <property type="entry name" value="EF_hand_dom"/>
</dbReference>
<accession>A0ABU9Q692</accession>
<dbReference type="InterPro" id="IPR018247">
    <property type="entry name" value="EF_Hand_1_Ca_BS"/>
</dbReference>
<organism evidence="2 3">
    <name type="scientific">Paraburkholderia sabiae</name>
    <dbReference type="NCBI Taxonomy" id="273251"/>
    <lineage>
        <taxon>Bacteria</taxon>
        <taxon>Pseudomonadati</taxon>
        <taxon>Pseudomonadota</taxon>
        <taxon>Betaproteobacteria</taxon>
        <taxon>Burkholderiales</taxon>
        <taxon>Burkholderiaceae</taxon>
        <taxon>Paraburkholderia</taxon>
    </lineage>
</organism>
<evidence type="ECO:0000259" key="1">
    <source>
        <dbReference type="Pfam" id="PF13202"/>
    </source>
</evidence>
<gene>
    <name evidence="2" type="ORF">V4C55_04470</name>
</gene>
<name>A0ABU9Q692_9BURK</name>
<comment type="caution">
    <text evidence="2">The sequence shown here is derived from an EMBL/GenBank/DDBJ whole genome shotgun (WGS) entry which is preliminary data.</text>
</comment>
<reference evidence="2 3" key="1">
    <citation type="submission" date="2024-01" db="EMBL/GenBank/DDBJ databases">
        <title>The diversity of rhizobia nodulating Mimosa spp. in eleven states of Brazil covering several biomes is determined by host plant, location, and edaphic factors.</title>
        <authorList>
            <person name="Rouws L."/>
            <person name="Barauna A."/>
            <person name="Beukes C."/>
            <person name="De Faria S.M."/>
            <person name="Gross E."/>
            <person name="Dos Reis Junior F.B."/>
            <person name="Simon M."/>
            <person name="Maluk M."/>
            <person name="Odee D.W."/>
            <person name="Kenicer G."/>
            <person name="Young J.P.W."/>
            <person name="Reis V.M."/>
            <person name="Zilli J."/>
            <person name="James E.K."/>
        </authorList>
    </citation>
    <scope>NUCLEOTIDE SEQUENCE [LARGE SCALE GENOMIC DNA]</scope>
    <source>
        <strain evidence="2 3">JPY77</strain>
    </source>
</reference>
<protein>
    <recommendedName>
        <fullName evidence="1">EF-hand domain-containing protein</fullName>
    </recommendedName>
</protein>
<evidence type="ECO:0000313" key="2">
    <source>
        <dbReference type="EMBL" id="MEM5284946.1"/>
    </source>
</evidence>
<keyword evidence="3" id="KW-1185">Reference proteome</keyword>
<dbReference type="Proteomes" id="UP001494588">
    <property type="component" value="Unassembled WGS sequence"/>
</dbReference>
<proteinExistence type="predicted"/>
<dbReference type="RefSeq" id="WP_201649582.1">
    <property type="nucleotide sequence ID" value="NZ_CAJHCS010000005.1"/>
</dbReference>
<dbReference type="Gene3D" id="1.10.238.10">
    <property type="entry name" value="EF-hand"/>
    <property type="match status" value="1"/>
</dbReference>
<sequence length="208" mass="22065">MNVTPPLGSLFTNFVNQEAKKAQQKYLAESGGQPRSVAETRTNVIKDAQIASARDAKADADAMKANAAAIEHFAKLGIAMTSGSFASLYKSEVENATDQNSDGVISLSELDQQVRAGGGTHAQANLLYAAMDENGDGSVSAQEFKDSLPNPFATPEFMQQMKTSIEQFQKQANPNGQIVVEPGDSTPVQVNTGLVLGSLAMELYYGGK</sequence>
<dbReference type="SUPFAM" id="SSF47473">
    <property type="entry name" value="EF-hand"/>
    <property type="match status" value="1"/>
</dbReference>
<feature type="domain" description="EF-hand" evidence="1">
    <location>
        <begin position="130"/>
        <end position="145"/>
    </location>
</feature>
<evidence type="ECO:0000313" key="3">
    <source>
        <dbReference type="Proteomes" id="UP001494588"/>
    </source>
</evidence>
<dbReference type="EMBL" id="JAZHGC010000003">
    <property type="protein sequence ID" value="MEM5284946.1"/>
    <property type="molecule type" value="Genomic_DNA"/>
</dbReference>
<feature type="domain" description="EF-hand" evidence="1">
    <location>
        <begin position="98"/>
        <end position="111"/>
    </location>
</feature>